<evidence type="ECO:0000313" key="2">
    <source>
        <dbReference type="Proteomes" id="UP000260812"/>
    </source>
</evidence>
<dbReference type="EMBL" id="QVLV01000005">
    <property type="protein sequence ID" value="RGE61814.1"/>
    <property type="molecule type" value="Genomic_DNA"/>
</dbReference>
<dbReference type="RefSeq" id="WP_102286741.1">
    <property type="nucleotide sequence ID" value="NZ_JALETP010000044.1"/>
</dbReference>
<proteinExistence type="predicted"/>
<organism evidence="1 2">
    <name type="scientific">Eisenbergiella massiliensis</name>
    <dbReference type="NCBI Taxonomy" id="1720294"/>
    <lineage>
        <taxon>Bacteria</taxon>
        <taxon>Bacillati</taxon>
        <taxon>Bacillota</taxon>
        <taxon>Clostridia</taxon>
        <taxon>Lachnospirales</taxon>
        <taxon>Lachnospiraceae</taxon>
        <taxon>Eisenbergiella</taxon>
    </lineage>
</organism>
<name>A0A3E3I743_9FIRM</name>
<dbReference type="Proteomes" id="UP000260812">
    <property type="component" value="Unassembled WGS sequence"/>
</dbReference>
<comment type="caution">
    <text evidence="1">The sequence shown here is derived from an EMBL/GenBank/DDBJ whole genome shotgun (WGS) entry which is preliminary data.</text>
</comment>
<protein>
    <submittedName>
        <fullName evidence="1">Uncharacterized protein</fullName>
    </submittedName>
</protein>
<sequence>MKVKLLTDLTSYNPKFTRDAVGESNMHEYQREGQPWRTYVNVRIEGDMLPVGVDGVECLDNDYIRMKALQKKIEEKELLRQLKEAEKVIHAVGPAGGNKGIYLKTPWDSSLEKLASDNQECCSILSFCEKKKIKVTEVLHSELYKL</sequence>
<reference evidence="1" key="1">
    <citation type="submission" date="2018-08" db="EMBL/GenBank/DDBJ databases">
        <title>A genome reference for cultivated species of the human gut microbiota.</title>
        <authorList>
            <person name="Zou Y."/>
            <person name="Xue W."/>
            <person name="Luo G."/>
        </authorList>
    </citation>
    <scope>NUCLEOTIDE SEQUENCE [LARGE SCALE GENOMIC DNA]</scope>
    <source>
        <strain evidence="1">TF05-5AC</strain>
    </source>
</reference>
<gene>
    <name evidence="1" type="ORF">DXC51_09735</name>
</gene>
<dbReference type="AlphaFoldDB" id="A0A3E3I743"/>
<evidence type="ECO:0000313" key="1">
    <source>
        <dbReference type="EMBL" id="RGE61814.1"/>
    </source>
</evidence>
<keyword evidence="2" id="KW-1185">Reference proteome</keyword>
<dbReference type="GeneID" id="97987152"/>
<accession>A0A3E3I743</accession>